<protein>
    <submittedName>
        <fullName evidence="1">Uncharacterized protein</fullName>
    </submittedName>
</protein>
<organism evidence="1 2">
    <name type="scientific">Candidatus Pseudothioglobus singularis PS1</name>
    <dbReference type="NCBI Taxonomy" id="1125411"/>
    <lineage>
        <taxon>Bacteria</taxon>
        <taxon>Pseudomonadati</taxon>
        <taxon>Pseudomonadota</taxon>
        <taxon>Gammaproteobacteria</taxon>
        <taxon>Candidatus Pseudothioglobaceae</taxon>
        <taxon>Candidatus Pseudothioglobus</taxon>
    </lineage>
</organism>
<dbReference type="Proteomes" id="UP000068905">
    <property type="component" value="Chromosome"/>
</dbReference>
<gene>
    <name evidence="1" type="ORF">W908_08220</name>
</gene>
<keyword evidence="2" id="KW-1185">Reference proteome</keyword>
<accession>A0A0M4LIE7</accession>
<evidence type="ECO:0000313" key="1">
    <source>
        <dbReference type="EMBL" id="ALE02789.1"/>
    </source>
</evidence>
<dbReference type="EMBL" id="CP006911">
    <property type="protein sequence ID" value="ALE02789.1"/>
    <property type="molecule type" value="Genomic_DNA"/>
</dbReference>
<dbReference type="AlphaFoldDB" id="A0A0M4LIE7"/>
<proteinExistence type="predicted"/>
<dbReference type="KEGG" id="tsn:W908_08220"/>
<dbReference type="PATRIC" id="fig|1125411.7.peg.1617"/>
<reference evidence="1 2" key="1">
    <citation type="journal article" date="2015" name="Genome Announc.">
        <title>Genome Sequence of 'Candidatus Thioglobus singularis' Strain PS1, a Mixotroph from the SUP05 Clade of Marine Gammaproteobacteria.</title>
        <authorList>
            <person name="Marshall K.T."/>
            <person name="Morris R.M."/>
        </authorList>
    </citation>
    <scope>NUCLEOTIDE SEQUENCE [LARGE SCALE GENOMIC DNA]</scope>
    <source>
        <strain evidence="1 2">PS1</strain>
    </source>
</reference>
<name>A0A0M4LIE7_9GAMM</name>
<dbReference type="OrthoDB" id="9910685at2"/>
<sequence>MFILVILYRLFIKFLLKNMKNLLIAFTLLIGFVMPAHADKEVADRAIRCSALIYIELTRPEMSGLTAGEALMNRIYAYHQIDGTDTEMTNGQITAAQTEAITGLTQDYIKGINLAEEYRGCIYWMTDVAKFINISEYVSQDNQMEEAEEMALFLSAPTESSVTIFKNPIETWEQQVDLGFAAWASQELKVPYKEAILVKVSEKFE</sequence>
<evidence type="ECO:0000313" key="2">
    <source>
        <dbReference type="Proteomes" id="UP000068905"/>
    </source>
</evidence>